<dbReference type="OrthoDB" id="7489763at2759"/>
<dbReference type="GeneID" id="118276901"/>
<feature type="compositionally biased region" description="Polar residues" evidence="1">
    <location>
        <begin position="29"/>
        <end position="39"/>
    </location>
</feature>
<dbReference type="RefSeq" id="XP_035451401.2">
    <property type="nucleotide sequence ID" value="XM_035595508.2"/>
</dbReference>
<keyword evidence="2" id="KW-0732">Signal</keyword>
<name>A0A9R0DG20_SPOFR</name>
<keyword evidence="3" id="KW-1185">Reference proteome</keyword>
<dbReference type="Proteomes" id="UP000829999">
    <property type="component" value="Chromosome 17"/>
</dbReference>
<reference evidence="4" key="1">
    <citation type="submission" date="2025-08" db="UniProtKB">
        <authorList>
            <consortium name="RefSeq"/>
        </authorList>
    </citation>
    <scope>IDENTIFICATION</scope>
    <source>
        <tissue evidence="4">Whole larval tissue</tissue>
    </source>
</reference>
<protein>
    <submittedName>
        <fullName evidence="4">Uncharacterized protein LOC118276901</fullName>
    </submittedName>
</protein>
<accession>A0A9R0DG20</accession>
<feature type="signal peptide" evidence="2">
    <location>
        <begin position="1"/>
        <end position="17"/>
    </location>
</feature>
<evidence type="ECO:0000313" key="3">
    <source>
        <dbReference type="Proteomes" id="UP000829999"/>
    </source>
</evidence>
<evidence type="ECO:0000256" key="1">
    <source>
        <dbReference type="SAM" id="MobiDB-lite"/>
    </source>
</evidence>
<dbReference type="AlphaFoldDB" id="A0A9R0DG20"/>
<sequence>MILRLVFIFFFLSVVTGIPQLDVKPAESTAPQARSGSGPSSKECSCEEQEQNNLVQTSSQIVSSTNGNQPPEMRFAEVPHPQQYADDQVQIAEKTVCITPTVIQRIVKATLAYVTQMPLELNTIVDQIDQEINKMSVTKTKQESIVRQSTQMLNQPRSQTRTNLVVKYDQPSEQTPNCVEALEKLIEIAYKAYLEIEHQPQCRDYLYQFASTYKEDRPRGYLENGQPDMKSLIVTIIEEIQKQRSIISTPSSESDRYGGFEVPTHNVQTYTSYTSPVNQVIEHTISPVPNRVPKTQTIQISEHTYPQPQVVTVPPLPPIPPPPPSYQVVEHTISPIPNQAPNMQTVNEYTYPHPQTVTLQPPPQSYQVVEHTISPIPNQVPNTQTAQITEYTYPQPQMVNRPPPPSPPPPPAYHVVEHTISPVPNQVPNTQTLQINEYPYPQPPKIPLPPPPPVKHVIEHITISPVPSRLPKTQTVQLNEYSYPHPQTATVPPAPPAYQVFEQITISPVPSRLPKTQTLQINEHTYPRPQMVTLPPLPPIHEETIMTHTYRPMKPVPNPLPIKPIKPEEIMNLLVKLLQTSDQPNNGKVYEHIIKLVDLNANIFRPQLLKQITTVLKIHKQHNVPRVKELLLCLLNSQRQPQTNDIYTETLLTYLQPNHSGQYDSRLVDVLLYLVNTRPSISEVEYILSLLNPFMSGLPTEGDYADITFNCIRQIQTKVLTQEQTNIILTLLTPYLPDLQIHSTQPAVVIAKELSKWNGVGITPKQFNIILNILNLTQPNGGRDQRAIDIVYFLLTNGHRLMPKSIEVILTILSPQNGIIDYRRLDLIHIIFNELIRSPKHGLLLLSLVIENGPNILNSNYVDILILLKQHHLITIELLDVLVKLLNDEIYGQLDNSKIQTLIYRLEPHRQRHEKLVNDILILLYQSGINIAQLMQPQQQEPEQAPVHVVYENTETHIAPSIEYTNEYRTPDGGYQTIEETNVITPISPTNPKPEDDLVQIFTWLESHGLLNPDQTSNNELVNKILKILQLGERELGVLELTYMLKHAKPLIYQPVYYVKYRLPILSFISNMKTLLVENPNLNADPMKLLQELIVVSNVTEVSPNLQGFPKDEILKLTLYDGDLIQAKILDEQNMSLNEQITYVHTLNADISPEELLHLNEVNEAKFFPNLIQMNDPSKLTVLSNTIDKFVEFPPVQYKHVITSSNPGVTHETHTVHQTYIERTNQQTTPQSVPQTLVLPIK</sequence>
<feature type="chain" id="PRO_5040270641" evidence="2">
    <location>
        <begin position="18"/>
        <end position="1242"/>
    </location>
</feature>
<feature type="compositionally biased region" description="Polar residues" evidence="1">
    <location>
        <begin position="52"/>
        <end position="68"/>
    </location>
</feature>
<proteinExistence type="predicted"/>
<evidence type="ECO:0000313" key="4">
    <source>
        <dbReference type="RefSeq" id="XP_035451401.2"/>
    </source>
</evidence>
<gene>
    <name evidence="4" type="primary">LOC118276901</name>
</gene>
<feature type="region of interest" description="Disordered" evidence="1">
    <location>
        <begin position="25"/>
        <end position="68"/>
    </location>
</feature>
<organism evidence="3 4">
    <name type="scientific">Spodoptera frugiperda</name>
    <name type="common">Fall armyworm</name>
    <dbReference type="NCBI Taxonomy" id="7108"/>
    <lineage>
        <taxon>Eukaryota</taxon>
        <taxon>Metazoa</taxon>
        <taxon>Ecdysozoa</taxon>
        <taxon>Arthropoda</taxon>
        <taxon>Hexapoda</taxon>
        <taxon>Insecta</taxon>
        <taxon>Pterygota</taxon>
        <taxon>Neoptera</taxon>
        <taxon>Endopterygota</taxon>
        <taxon>Lepidoptera</taxon>
        <taxon>Glossata</taxon>
        <taxon>Ditrysia</taxon>
        <taxon>Noctuoidea</taxon>
        <taxon>Noctuidae</taxon>
        <taxon>Amphipyrinae</taxon>
        <taxon>Spodoptera</taxon>
    </lineage>
</organism>
<evidence type="ECO:0000256" key="2">
    <source>
        <dbReference type="SAM" id="SignalP"/>
    </source>
</evidence>